<dbReference type="GeneTree" id="ENSGT00940000164845"/>
<dbReference type="InterPro" id="IPR032006">
    <property type="entry name" value="TMIE"/>
</dbReference>
<dbReference type="PANTHER" id="PTHR28635">
    <property type="entry name" value="TRANSMEMBRANE INNER EAR EXPRESSED PROTEIN"/>
    <property type="match status" value="1"/>
</dbReference>
<proteinExistence type="predicted"/>
<keyword evidence="1" id="KW-0472">Membrane</keyword>
<dbReference type="Proteomes" id="UP000594220">
    <property type="component" value="Unplaced"/>
</dbReference>
<name>A0A7M4E3Q2_CROPO</name>
<reference evidence="2" key="1">
    <citation type="submission" date="2025-08" db="UniProtKB">
        <authorList>
            <consortium name="Ensembl"/>
        </authorList>
    </citation>
    <scope>IDENTIFICATION</scope>
</reference>
<evidence type="ECO:0000256" key="1">
    <source>
        <dbReference type="SAM" id="Phobius"/>
    </source>
</evidence>
<dbReference type="Ensembl" id="ENSCPRT00005004282.1">
    <property type="protein sequence ID" value="ENSCPRP00005003661.1"/>
    <property type="gene ID" value="ENSCPRG00005002674.1"/>
</dbReference>
<protein>
    <recommendedName>
        <fullName evidence="4">Transmembrane inner ear</fullName>
    </recommendedName>
</protein>
<dbReference type="Pfam" id="PF16038">
    <property type="entry name" value="TMIE"/>
    <property type="match status" value="1"/>
</dbReference>
<evidence type="ECO:0000313" key="2">
    <source>
        <dbReference type="Ensembl" id="ENSCPRP00005003661.1"/>
    </source>
</evidence>
<dbReference type="PANTHER" id="PTHR28635:SF1">
    <property type="entry name" value="TRANSMEMBRANE INNER EAR EXPRESSED PROTEIN"/>
    <property type="match status" value="1"/>
</dbReference>
<keyword evidence="3" id="KW-1185">Reference proteome</keyword>
<keyword evidence="1" id="KW-0812">Transmembrane</keyword>
<feature type="transmembrane region" description="Helical" evidence="1">
    <location>
        <begin position="49"/>
        <end position="71"/>
    </location>
</feature>
<dbReference type="GO" id="GO:0042472">
    <property type="term" value="P:inner ear morphogenesis"/>
    <property type="evidence" value="ECO:0007669"/>
    <property type="project" value="TreeGrafter"/>
</dbReference>
<dbReference type="AlphaFoldDB" id="A0A7M4E3Q2"/>
<sequence length="159" mass="17484">ELLSLGVQACAQISKGSGSCLAPIATTEPPKKKPDPVTSETVVFWGMRLWQVVGVFAIFVLSVIITLCCIFKCRIPRTRKEIEARYMQRKAAKTYADKLDTVPALDELTEIPGGTRLLSWGYFACRDTKGQPLQWVSPVDVALWCPLQSPCALHSALAC</sequence>
<dbReference type="GO" id="GO:0007605">
    <property type="term" value="P:sensory perception of sound"/>
    <property type="evidence" value="ECO:0007669"/>
    <property type="project" value="TreeGrafter"/>
</dbReference>
<keyword evidence="1" id="KW-1133">Transmembrane helix</keyword>
<evidence type="ECO:0008006" key="4">
    <source>
        <dbReference type="Google" id="ProtNLM"/>
    </source>
</evidence>
<accession>A0A7M4E3Q2</accession>
<reference evidence="2" key="2">
    <citation type="submission" date="2025-09" db="UniProtKB">
        <authorList>
            <consortium name="Ensembl"/>
        </authorList>
    </citation>
    <scope>IDENTIFICATION</scope>
</reference>
<organism evidence="2 3">
    <name type="scientific">Crocodylus porosus</name>
    <name type="common">Saltwater crocodile</name>
    <name type="synonym">Estuarine crocodile</name>
    <dbReference type="NCBI Taxonomy" id="8502"/>
    <lineage>
        <taxon>Eukaryota</taxon>
        <taxon>Metazoa</taxon>
        <taxon>Chordata</taxon>
        <taxon>Craniata</taxon>
        <taxon>Vertebrata</taxon>
        <taxon>Euteleostomi</taxon>
        <taxon>Archelosauria</taxon>
        <taxon>Archosauria</taxon>
        <taxon>Crocodylia</taxon>
        <taxon>Longirostres</taxon>
        <taxon>Crocodylidae</taxon>
        <taxon>Crocodylus</taxon>
    </lineage>
</organism>
<evidence type="ECO:0000313" key="3">
    <source>
        <dbReference type="Proteomes" id="UP000594220"/>
    </source>
</evidence>